<accession>A0A3P3XTJ9</accession>
<evidence type="ECO:0000256" key="3">
    <source>
        <dbReference type="ARBA" id="ARBA00008258"/>
    </source>
</evidence>
<dbReference type="InterPro" id="IPR012340">
    <property type="entry name" value="NA-bd_OB-fold"/>
</dbReference>
<evidence type="ECO:0000256" key="11">
    <source>
        <dbReference type="ARBA" id="ARBA00022917"/>
    </source>
</evidence>
<dbReference type="HAMAP" id="MF_00098">
    <property type="entry name" value="Met_tRNA_synth_type1"/>
    <property type="match status" value="1"/>
</dbReference>
<keyword evidence="11 14" id="KW-0648">Protein biosynthesis</keyword>
<keyword evidence="4 14" id="KW-0963">Cytoplasm</keyword>
<dbReference type="EMBL" id="FWDO01000007">
    <property type="protein sequence ID" value="SLM19612.1"/>
    <property type="molecule type" value="Genomic_DNA"/>
</dbReference>
<feature type="short sequence motif" description="'HIGH' region" evidence="14">
    <location>
        <begin position="23"/>
        <end position="33"/>
    </location>
</feature>
<dbReference type="CDD" id="cd07957">
    <property type="entry name" value="Anticodon_Ia_Met"/>
    <property type="match status" value="1"/>
</dbReference>
<evidence type="ECO:0000256" key="13">
    <source>
        <dbReference type="ARBA" id="ARBA00047364"/>
    </source>
</evidence>
<dbReference type="GO" id="GO:0006431">
    <property type="term" value="P:methionyl-tRNA aminoacylation"/>
    <property type="evidence" value="ECO:0007669"/>
    <property type="project" value="UniProtKB-UniRule"/>
</dbReference>
<evidence type="ECO:0000256" key="15">
    <source>
        <dbReference type="SAM" id="MobiDB-lite"/>
    </source>
</evidence>
<keyword evidence="12 14" id="KW-0030">Aminoacyl-tRNA synthetase</keyword>
<feature type="binding site" evidence="14">
    <location>
        <position position="349"/>
    </location>
    <ligand>
        <name>ATP</name>
        <dbReference type="ChEBI" id="CHEBI:30616"/>
    </ligand>
</feature>
<feature type="short sequence motif" description="'KMSKS' region" evidence="14">
    <location>
        <begin position="346"/>
        <end position="350"/>
    </location>
</feature>
<comment type="function">
    <text evidence="1 14">Is required not only for elongation of protein synthesis but also for the initiation of all mRNA translation through initiator tRNA(fMet) aminoacylation.</text>
</comment>
<dbReference type="InterPro" id="IPR001412">
    <property type="entry name" value="aa-tRNA-synth_I_CS"/>
</dbReference>
<keyword evidence="14" id="KW-0479">Metal-binding</keyword>
<dbReference type="Pfam" id="PF09334">
    <property type="entry name" value="tRNA-synt_1g"/>
    <property type="match status" value="1"/>
</dbReference>
<dbReference type="GO" id="GO:0046872">
    <property type="term" value="F:metal ion binding"/>
    <property type="evidence" value="ECO:0007669"/>
    <property type="project" value="UniProtKB-KW"/>
</dbReference>
<evidence type="ECO:0000256" key="1">
    <source>
        <dbReference type="ARBA" id="ARBA00003314"/>
    </source>
</evidence>
<feature type="binding site" evidence="14">
    <location>
        <position position="170"/>
    </location>
    <ligand>
        <name>Zn(2+)</name>
        <dbReference type="ChEBI" id="CHEBI:29105"/>
    </ligand>
</feature>
<feature type="domain" description="TRNA-binding" evidence="16">
    <location>
        <begin position="593"/>
        <end position="698"/>
    </location>
</feature>
<dbReference type="NCBIfam" id="TIGR00398">
    <property type="entry name" value="metG"/>
    <property type="match status" value="1"/>
</dbReference>
<evidence type="ECO:0000256" key="7">
    <source>
        <dbReference type="ARBA" id="ARBA00022741"/>
    </source>
</evidence>
<dbReference type="Gene3D" id="1.10.730.10">
    <property type="entry name" value="Isoleucyl-tRNA Synthetase, Domain 1"/>
    <property type="match status" value="1"/>
</dbReference>
<dbReference type="Pfam" id="PF01588">
    <property type="entry name" value="tRNA_bind"/>
    <property type="match status" value="1"/>
</dbReference>
<evidence type="ECO:0000256" key="9">
    <source>
        <dbReference type="ARBA" id="ARBA00022840"/>
    </source>
</evidence>
<keyword evidence="5 14" id="KW-0820">tRNA-binding</keyword>
<dbReference type="GO" id="GO:0000049">
    <property type="term" value="F:tRNA binding"/>
    <property type="evidence" value="ECO:0007669"/>
    <property type="project" value="UniProtKB-UniRule"/>
</dbReference>
<keyword evidence="7 14" id="KW-0547">Nucleotide-binding</keyword>
<dbReference type="InterPro" id="IPR029038">
    <property type="entry name" value="MetRS_Zn"/>
</dbReference>
<dbReference type="SUPFAM" id="SSF50249">
    <property type="entry name" value="Nucleic acid-binding proteins"/>
    <property type="match status" value="1"/>
</dbReference>
<dbReference type="GO" id="GO:0005524">
    <property type="term" value="F:ATP binding"/>
    <property type="evidence" value="ECO:0007669"/>
    <property type="project" value="UniProtKB-UniRule"/>
</dbReference>
<dbReference type="Gene3D" id="2.20.28.20">
    <property type="entry name" value="Methionyl-tRNA synthetase, Zn-domain"/>
    <property type="match status" value="1"/>
</dbReference>
<keyword evidence="9 14" id="KW-0067">ATP-binding</keyword>
<evidence type="ECO:0000313" key="17">
    <source>
        <dbReference type="EMBL" id="SLM19612.1"/>
    </source>
</evidence>
<dbReference type="PANTHER" id="PTHR45765">
    <property type="entry name" value="METHIONINE--TRNA LIGASE"/>
    <property type="match status" value="1"/>
</dbReference>
<dbReference type="GO" id="GO:0004825">
    <property type="term" value="F:methionine-tRNA ligase activity"/>
    <property type="evidence" value="ECO:0007669"/>
    <property type="project" value="UniProtKB-UniRule"/>
</dbReference>
<dbReference type="PRINTS" id="PR01041">
    <property type="entry name" value="TRNASYNTHMET"/>
</dbReference>
<dbReference type="SUPFAM" id="SSF52374">
    <property type="entry name" value="Nucleotidylyl transferase"/>
    <property type="match status" value="1"/>
</dbReference>
<dbReference type="AlphaFoldDB" id="A0A3P3XTJ9"/>
<evidence type="ECO:0000256" key="5">
    <source>
        <dbReference type="ARBA" id="ARBA00022555"/>
    </source>
</evidence>
<comment type="subunit">
    <text evidence="14">Homodimer.</text>
</comment>
<dbReference type="InterPro" id="IPR023458">
    <property type="entry name" value="Met-tRNA_ligase_1"/>
</dbReference>
<sequence length="758" mass="85553">MTAPVCRDIVQTMKRRLITSALPYVNNVPHLGNLIQVLSADVFARFCRLRGYETLYVCGTDEYGTATETKALEEKVTPRELCDRFHAIHRDIYSWFEIAFDTFGRTSTPEHTEVTQSIFLDLDRNGYITSQSIDQLYCDTCGRFLADRYVRGTCPHCGYEGARGDQCEMCGKLLDPMELIDPKCVTCGGTPRLRSTTHLYIDLPAILPKLEAWMKEASVKGFWANNAVQMTQAWIRDGLHPRAITRDLKWGIPVPKKGFEDKVFYVWFDAPIGYISMTAKLAKERGFDWKAWWQNPEGVELFQFIGKDNIPFHTVIFPSSLLGSGRQWTMLHHMSSSEYLNYEAGKFSKSKGIGVFGTDAVETGIPADVWRFYIFWNRPETSDYTFTWTDFEEKVNGELIGNLGNLVNRTLTFVSRYYNGVVPAGEPNGAFWDEVIAREKEVGDHLERADLRDAFRSIFAISDIANKRFQDEEPWKARTSDPQKAASLMRDLCYVLKDLAIMIHPYMPKAAERLAGFFGLKLGTGGLAWRDLGLKGVLKNIQNPEMLFQKLEDDRIARLRERYSGSQKEREERETVPAAASPQSSQEPPEVRFHRIIDLRVARIIKIERHPKADKLYIETLDDGSGKERVIVSGLVPFYKEEDLLGKQIILVNNLKPAKLRGVESAGMLLAASAEGPEGKELVEVLNAPSATPGDRVFLEASEAETASKPAPADIIDVDTFFSIPIVARDGYAWIGSQRLKVGSDYIKLANVLNGEIG</sequence>
<evidence type="ECO:0000256" key="4">
    <source>
        <dbReference type="ARBA" id="ARBA00022490"/>
    </source>
</evidence>
<protein>
    <recommendedName>
        <fullName evidence="14">Methionine--tRNA ligase</fullName>
        <ecNumber evidence="14">6.1.1.10</ecNumber>
    </recommendedName>
    <alternativeName>
        <fullName evidence="14">Methionyl-tRNA synthetase</fullName>
        <shortName evidence="14">MetRS</shortName>
    </alternativeName>
</protein>
<feature type="binding site" evidence="14">
    <location>
        <position position="167"/>
    </location>
    <ligand>
        <name>Zn(2+)</name>
        <dbReference type="ChEBI" id="CHEBI:29105"/>
    </ligand>
</feature>
<evidence type="ECO:0000256" key="8">
    <source>
        <dbReference type="ARBA" id="ARBA00022833"/>
    </source>
</evidence>
<comment type="cofactor">
    <cofactor evidence="14">
        <name>Zn(2+)</name>
        <dbReference type="ChEBI" id="CHEBI:29105"/>
    </cofactor>
    <text evidence="14">Binds 1 zinc ion per subunit.</text>
</comment>
<dbReference type="FunFam" id="2.20.28.20:FF:000001">
    <property type="entry name" value="Methionine--tRNA ligase"/>
    <property type="match status" value="1"/>
</dbReference>
<dbReference type="SUPFAM" id="SSF47323">
    <property type="entry name" value="Anticodon-binding domain of a subclass of class I aminoacyl-tRNA synthetases"/>
    <property type="match status" value="1"/>
</dbReference>
<feature type="binding site" evidence="14">
    <location>
        <position position="157"/>
    </location>
    <ligand>
        <name>Zn(2+)</name>
        <dbReference type="ChEBI" id="CHEBI:29105"/>
    </ligand>
</feature>
<keyword evidence="6 14" id="KW-0436">Ligase</keyword>
<dbReference type="InterPro" id="IPR033911">
    <property type="entry name" value="MetRS_core"/>
</dbReference>
<comment type="subcellular location">
    <subcellularLocation>
        <location evidence="2 14">Cytoplasm</location>
    </subcellularLocation>
</comment>
<dbReference type="GO" id="GO:0017101">
    <property type="term" value="C:aminoacyl-tRNA synthetase multienzyme complex"/>
    <property type="evidence" value="ECO:0007669"/>
    <property type="project" value="TreeGrafter"/>
</dbReference>
<keyword evidence="8 14" id="KW-0862">Zinc</keyword>
<evidence type="ECO:0000259" key="16">
    <source>
        <dbReference type="PROSITE" id="PS50886"/>
    </source>
</evidence>
<dbReference type="InterPro" id="IPR015413">
    <property type="entry name" value="Methionyl/Leucyl_tRNA_Synth"/>
</dbReference>
<dbReference type="PROSITE" id="PS50886">
    <property type="entry name" value="TRBD"/>
    <property type="match status" value="1"/>
</dbReference>
<dbReference type="NCBIfam" id="NF001100">
    <property type="entry name" value="PRK00133.1"/>
    <property type="match status" value="1"/>
</dbReference>
<evidence type="ECO:0000256" key="6">
    <source>
        <dbReference type="ARBA" id="ARBA00022598"/>
    </source>
</evidence>
<dbReference type="GO" id="GO:0005829">
    <property type="term" value="C:cytosol"/>
    <property type="evidence" value="ECO:0007669"/>
    <property type="project" value="TreeGrafter"/>
</dbReference>
<feature type="compositionally biased region" description="Basic and acidic residues" evidence="15">
    <location>
        <begin position="562"/>
        <end position="575"/>
    </location>
</feature>
<dbReference type="PROSITE" id="PS00178">
    <property type="entry name" value="AA_TRNA_LIGASE_I"/>
    <property type="match status" value="1"/>
</dbReference>
<dbReference type="Gene3D" id="3.40.50.620">
    <property type="entry name" value="HUPs"/>
    <property type="match status" value="1"/>
</dbReference>
<dbReference type="Gene3D" id="2.40.50.140">
    <property type="entry name" value="Nucleic acid-binding proteins"/>
    <property type="match status" value="1"/>
</dbReference>
<feature type="region of interest" description="Disordered" evidence="15">
    <location>
        <begin position="562"/>
        <end position="590"/>
    </location>
</feature>
<dbReference type="InterPro" id="IPR041872">
    <property type="entry name" value="Anticodon_Met"/>
</dbReference>
<organism evidence="17">
    <name type="scientific">uncultured spirochete</name>
    <dbReference type="NCBI Taxonomy" id="156406"/>
    <lineage>
        <taxon>Bacteria</taxon>
        <taxon>Pseudomonadati</taxon>
        <taxon>Spirochaetota</taxon>
        <taxon>Spirochaetia</taxon>
        <taxon>Spirochaetales</taxon>
        <taxon>environmental samples</taxon>
    </lineage>
</organism>
<comment type="catalytic activity">
    <reaction evidence="13 14">
        <text>tRNA(Met) + L-methionine + ATP = L-methionyl-tRNA(Met) + AMP + diphosphate</text>
        <dbReference type="Rhea" id="RHEA:13481"/>
        <dbReference type="Rhea" id="RHEA-COMP:9667"/>
        <dbReference type="Rhea" id="RHEA-COMP:9698"/>
        <dbReference type="ChEBI" id="CHEBI:30616"/>
        <dbReference type="ChEBI" id="CHEBI:33019"/>
        <dbReference type="ChEBI" id="CHEBI:57844"/>
        <dbReference type="ChEBI" id="CHEBI:78442"/>
        <dbReference type="ChEBI" id="CHEBI:78530"/>
        <dbReference type="ChEBI" id="CHEBI:456215"/>
        <dbReference type="EC" id="6.1.1.10"/>
    </reaction>
</comment>
<gene>
    <name evidence="14 17" type="primary">metG</name>
    <name evidence="17" type="ORF">SPIRO4BDMA_70034</name>
</gene>
<dbReference type="InterPro" id="IPR002547">
    <property type="entry name" value="tRNA-bd_dom"/>
</dbReference>
<dbReference type="CDD" id="cd02153">
    <property type="entry name" value="tRNA_bindingDomain"/>
    <property type="match status" value="1"/>
</dbReference>
<proteinExistence type="inferred from homology"/>
<dbReference type="CDD" id="cd00814">
    <property type="entry name" value="MetRS_core"/>
    <property type="match status" value="1"/>
</dbReference>
<dbReference type="Pfam" id="PF19303">
    <property type="entry name" value="Anticodon_3"/>
    <property type="match status" value="1"/>
</dbReference>
<dbReference type="InterPro" id="IPR009080">
    <property type="entry name" value="tRNAsynth_Ia_anticodon-bd"/>
</dbReference>
<comment type="similarity">
    <text evidence="3 14">Belongs to the class-I aminoacyl-tRNA synthetase family. MetG type 1 subfamily.</text>
</comment>
<evidence type="ECO:0000256" key="10">
    <source>
        <dbReference type="ARBA" id="ARBA00022884"/>
    </source>
</evidence>
<name>A0A3P3XTJ9_9SPIR</name>
<reference evidence="17" key="1">
    <citation type="submission" date="2017-02" db="EMBL/GenBank/DDBJ databases">
        <authorList>
            <person name="Regsiter A."/>
            <person name="William W."/>
        </authorList>
    </citation>
    <scope>NUCLEOTIDE SEQUENCE</scope>
    <source>
        <strain evidence="17">BdmA 4</strain>
    </source>
</reference>
<dbReference type="InterPro" id="IPR014729">
    <property type="entry name" value="Rossmann-like_a/b/a_fold"/>
</dbReference>
<dbReference type="InterPro" id="IPR014758">
    <property type="entry name" value="Met-tRNA_synth"/>
</dbReference>
<keyword evidence="10 14" id="KW-0694">RNA-binding</keyword>
<evidence type="ECO:0000256" key="2">
    <source>
        <dbReference type="ARBA" id="ARBA00004496"/>
    </source>
</evidence>
<evidence type="ECO:0000256" key="12">
    <source>
        <dbReference type="ARBA" id="ARBA00023146"/>
    </source>
</evidence>
<dbReference type="SUPFAM" id="SSF57770">
    <property type="entry name" value="Methionyl-tRNA synthetase (MetRS), Zn-domain"/>
    <property type="match status" value="1"/>
</dbReference>
<evidence type="ECO:0000256" key="14">
    <source>
        <dbReference type="HAMAP-Rule" id="MF_00098"/>
    </source>
</evidence>
<dbReference type="PANTHER" id="PTHR45765:SF1">
    <property type="entry name" value="METHIONINE--TRNA LIGASE, CYTOPLASMIC"/>
    <property type="match status" value="1"/>
</dbReference>
<feature type="binding site" evidence="14">
    <location>
        <position position="154"/>
    </location>
    <ligand>
        <name>Zn(2+)</name>
        <dbReference type="ChEBI" id="CHEBI:29105"/>
    </ligand>
</feature>
<dbReference type="EC" id="6.1.1.10" evidence="14"/>